<dbReference type="GO" id="GO:0006865">
    <property type="term" value="P:amino acid transport"/>
    <property type="evidence" value="ECO:0007669"/>
    <property type="project" value="UniProtKB-KW"/>
</dbReference>
<evidence type="ECO:0000256" key="6">
    <source>
        <dbReference type="ARBA" id="ARBA00022989"/>
    </source>
</evidence>
<dbReference type="STRING" id="460384.SAMN05216313_106164"/>
<keyword evidence="4 9" id="KW-0812">Transmembrane</keyword>
<feature type="transmembrane region" description="Helical" evidence="9">
    <location>
        <begin position="202"/>
        <end position="222"/>
    </location>
</feature>
<evidence type="ECO:0000313" key="11">
    <source>
        <dbReference type="Proteomes" id="UP000198508"/>
    </source>
</evidence>
<dbReference type="Pfam" id="PF02653">
    <property type="entry name" value="BPD_transp_2"/>
    <property type="match status" value="1"/>
</dbReference>
<comment type="subcellular location">
    <subcellularLocation>
        <location evidence="1">Cell membrane</location>
        <topology evidence="1">Multi-pass membrane protein</topology>
    </subcellularLocation>
</comment>
<evidence type="ECO:0000256" key="2">
    <source>
        <dbReference type="ARBA" id="ARBA00022448"/>
    </source>
</evidence>
<reference evidence="11" key="1">
    <citation type="submission" date="2016-10" db="EMBL/GenBank/DDBJ databases">
        <authorList>
            <person name="Varghese N."/>
            <person name="Submissions S."/>
        </authorList>
    </citation>
    <scope>NUCLEOTIDE SEQUENCE [LARGE SCALE GENOMIC DNA]</scope>
    <source>
        <strain evidence="11">NLAE-zl-G277</strain>
    </source>
</reference>
<dbReference type="EMBL" id="FOIM01000006">
    <property type="protein sequence ID" value="SET45130.1"/>
    <property type="molecule type" value="Genomic_DNA"/>
</dbReference>
<dbReference type="PANTHER" id="PTHR11795:SF451">
    <property type="entry name" value="ABC TRANSPORTER PERMEASE PROTEIN"/>
    <property type="match status" value="1"/>
</dbReference>
<feature type="transmembrane region" description="Helical" evidence="9">
    <location>
        <begin position="46"/>
        <end position="73"/>
    </location>
</feature>
<protein>
    <submittedName>
        <fullName evidence="10">Amino acid/amide ABC transporter membrane protein 1, HAAT family</fullName>
    </submittedName>
</protein>
<dbReference type="AlphaFoldDB" id="A0A1I0EIZ6"/>
<gene>
    <name evidence="10" type="ORF">SAMN05216313_106164</name>
</gene>
<accession>A0A1I0EIZ6</accession>
<feature type="transmembrane region" description="Helical" evidence="9">
    <location>
        <begin position="176"/>
        <end position="196"/>
    </location>
</feature>
<dbReference type="CDD" id="cd06582">
    <property type="entry name" value="TM_PBP1_LivH_like"/>
    <property type="match status" value="1"/>
</dbReference>
<evidence type="ECO:0000256" key="8">
    <source>
        <dbReference type="ARBA" id="ARBA00037998"/>
    </source>
</evidence>
<keyword evidence="7 9" id="KW-0472">Membrane</keyword>
<organism evidence="10 11">
    <name type="scientific">Enterocloster lavalensis</name>
    <dbReference type="NCBI Taxonomy" id="460384"/>
    <lineage>
        <taxon>Bacteria</taxon>
        <taxon>Bacillati</taxon>
        <taxon>Bacillota</taxon>
        <taxon>Clostridia</taxon>
        <taxon>Lachnospirales</taxon>
        <taxon>Lachnospiraceae</taxon>
        <taxon>Enterocloster</taxon>
    </lineage>
</organism>
<feature type="transmembrane region" description="Helical" evidence="9">
    <location>
        <begin position="234"/>
        <end position="259"/>
    </location>
</feature>
<dbReference type="InterPro" id="IPR001851">
    <property type="entry name" value="ABC_transp_permease"/>
</dbReference>
<dbReference type="PANTHER" id="PTHR11795">
    <property type="entry name" value="BRANCHED-CHAIN AMINO ACID TRANSPORT SYSTEM PERMEASE PROTEIN LIVH"/>
    <property type="match status" value="1"/>
</dbReference>
<evidence type="ECO:0000256" key="3">
    <source>
        <dbReference type="ARBA" id="ARBA00022475"/>
    </source>
</evidence>
<dbReference type="RefSeq" id="WP_092362255.1">
    <property type="nucleotide sequence ID" value="NZ_CABJCG010000004.1"/>
</dbReference>
<dbReference type="InterPro" id="IPR052157">
    <property type="entry name" value="BCAA_transport_permease"/>
</dbReference>
<feature type="transmembrane region" description="Helical" evidence="9">
    <location>
        <begin position="265"/>
        <end position="283"/>
    </location>
</feature>
<feature type="transmembrane region" description="Helical" evidence="9">
    <location>
        <begin position="5"/>
        <end position="26"/>
    </location>
</feature>
<dbReference type="GO" id="GO:0005886">
    <property type="term" value="C:plasma membrane"/>
    <property type="evidence" value="ECO:0007669"/>
    <property type="project" value="UniProtKB-SubCell"/>
</dbReference>
<evidence type="ECO:0000256" key="9">
    <source>
        <dbReference type="SAM" id="Phobius"/>
    </source>
</evidence>
<dbReference type="GeneID" id="93276634"/>
<evidence type="ECO:0000313" key="10">
    <source>
        <dbReference type="EMBL" id="SET45130.1"/>
    </source>
</evidence>
<sequence length="290" mass="30845">MLFQIIISGLVIGSVYGLIALGYSLIYKSSGLMSFVQGDMLTFGAFLGYTFYGVLGIPFFISFFMVIFLMFLLGFGIEKGVIHRLVAKGVNPIYTVLATIAISYIIQNGSMVLFGSDIKYFPPVTSVKSIRLLGLSVQTEAALCIIASIIFMILFNFFMNKTSHGTAMRAATMDPMAARACGIDVGFTTGLSWAIASGIAGFAGMLIGPVYGVYTTVGAVIGRKGFSSAVMGGFGNMLGAIVGGVLLGLIETFLSAYVSSAHKDIIAYSILLIFLFVKPTGIFNERAIAD</sequence>
<dbReference type="Proteomes" id="UP000198508">
    <property type="component" value="Unassembled WGS sequence"/>
</dbReference>
<name>A0A1I0EIZ6_9FIRM</name>
<feature type="transmembrane region" description="Helical" evidence="9">
    <location>
        <begin position="135"/>
        <end position="155"/>
    </location>
</feature>
<evidence type="ECO:0000256" key="1">
    <source>
        <dbReference type="ARBA" id="ARBA00004651"/>
    </source>
</evidence>
<keyword evidence="5" id="KW-0029">Amino-acid transport</keyword>
<keyword evidence="6 9" id="KW-1133">Transmembrane helix</keyword>
<keyword evidence="11" id="KW-1185">Reference proteome</keyword>
<keyword evidence="3" id="KW-1003">Cell membrane</keyword>
<keyword evidence="2" id="KW-0813">Transport</keyword>
<feature type="transmembrane region" description="Helical" evidence="9">
    <location>
        <begin position="93"/>
        <end position="115"/>
    </location>
</feature>
<evidence type="ECO:0000256" key="5">
    <source>
        <dbReference type="ARBA" id="ARBA00022970"/>
    </source>
</evidence>
<proteinExistence type="inferred from homology"/>
<dbReference type="GO" id="GO:0022857">
    <property type="term" value="F:transmembrane transporter activity"/>
    <property type="evidence" value="ECO:0007669"/>
    <property type="project" value="InterPro"/>
</dbReference>
<evidence type="ECO:0000256" key="4">
    <source>
        <dbReference type="ARBA" id="ARBA00022692"/>
    </source>
</evidence>
<comment type="similarity">
    <text evidence="8">Belongs to the binding-protein-dependent transport system permease family. LivHM subfamily.</text>
</comment>
<evidence type="ECO:0000256" key="7">
    <source>
        <dbReference type="ARBA" id="ARBA00023136"/>
    </source>
</evidence>